<keyword evidence="1" id="KW-0812">Transmembrane</keyword>
<gene>
    <name evidence="2" type="ORF">G8D99_13185</name>
</gene>
<proteinExistence type="predicted"/>
<dbReference type="RefSeq" id="WP_166326661.1">
    <property type="nucleotide sequence ID" value="NZ_CP049916.1"/>
</dbReference>
<keyword evidence="1" id="KW-0472">Membrane</keyword>
<protein>
    <submittedName>
        <fullName evidence="2">Uncharacterized protein</fullName>
    </submittedName>
</protein>
<keyword evidence="1" id="KW-1133">Transmembrane helix</keyword>
<keyword evidence="3" id="KW-1185">Reference proteome</keyword>
<evidence type="ECO:0000313" key="2">
    <source>
        <dbReference type="EMBL" id="QIO09872.1"/>
    </source>
</evidence>
<feature type="transmembrane region" description="Helical" evidence="1">
    <location>
        <begin position="89"/>
        <end position="122"/>
    </location>
</feature>
<dbReference type="AlphaFoldDB" id="A0A6G8S6V6"/>
<reference evidence="2 3" key="1">
    <citation type="submission" date="2020-03" db="EMBL/GenBank/DDBJ databases">
        <authorList>
            <person name="Zhu W."/>
        </authorList>
    </citation>
    <scope>NUCLEOTIDE SEQUENCE [LARGE SCALE GENOMIC DNA]</scope>
    <source>
        <strain evidence="2 3">185</strain>
    </source>
</reference>
<name>A0A6G8S6V6_9GAMM</name>
<feature type="transmembrane region" description="Helical" evidence="1">
    <location>
        <begin position="6"/>
        <end position="28"/>
    </location>
</feature>
<dbReference type="KEGG" id="alj:G8D99_13185"/>
<dbReference type="PROSITE" id="PS51257">
    <property type="entry name" value="PROKAR_LIPOPROTEIN"/>
    <property type="match status" value="1"/>
</dbReference>
<sequence length="256" mass="30262">MKIIKAVSNIIFLYSSFGLGACLLLLFFDDFQQVEKSSMIVAISSVLLLMIWMIARYRFEFEDSFFTKKVPAKIRLPISEATIYKIESWFTVILFILGIISIPVTWVLWLCCLSLSVCWISFFHHPHVWAKDSFDVMDRIKHRDKYRKDDEDGCFNYPISLHGFEYFYKHQNKEKLTVLWRDILSVDATMVDLGTYSEIRLFILTNSEILQIEESTSGYLKFFEKLQDHLENFDSMKMLIYMSGQFSETINVYKKQ</sequence>
<dbReference type="Proteomes" id="UP000501939">
    <property type="component" value="Chromosome"/>
</dbReference>
<evidence type="ECO:0000313" key="3">
    <source>
        <dbReference type="Proteomes" id="UP000501939"/>
    </source>
</evidence>
<dbReference type="EMBL" id="CP049916">
    <property type="protein sequence ID" value="QIO09872.1"/>
    <property type="molecule type" value="Genomic_DNA"/>
</dbReference>
<feature type="transmembrane region" description="Helical" evidence="1">
    <location>
        <begin position="40"/>
        <end position="59"/>
    </location>
</feature>
<evidence type="ECO:0000256" key="1">
    <source>
        <dbReference type="SAM" id="Phobius"/>
    </source>
</evidence>
<organism evidence="2 3">
    <name type="scientific">Acinetobacter lanii</name>
    <dbReference type="NCBI Taxonomy" id="2715163"/>
    <lineage>
        <taxon>Bacteria</taxon>
        <taxon>Pseudomonadati</taxon>
        <taxon>Pseudomonadota</taxon>
        <taxon>Gammaproteobacteria</taxon>
        <taxon>Moraxellales</taxon>
        <taxon>Moraxellaceae</taxon>
        <taxon>Acinetobacter</taxon>
    </lineage>
</organism>
<accession>A0A6G8S6V6</accession>